<dbReference type="GO" id="GO:0003697">
    <property type="term" value="F:single-stranded DNA binding"/>
    <property type="evidence" value="ECO:0007669"/>
    <property type="project" value="TreeGrafter"/>
</dbReference>
<evidence type="ECO:0000256" key="7">
    <source>
        <dbReference type="ARBA" id="ARBA00025253"/>
    </source>
</evidence>
<evidence type="ECO:0000256" key="3">
    <source>
        <dbReference type="ARBA" id="ARBA00018363"/>
    </source>
</evidence>
<comment type="caution">
    <text evidence="11">The sequence shown here is derived from an EMBL/GenBank/DDBJ whole genome shotgun (WGS) entry which is preliminary data.</text>
</comment>
<feature type="compositionally biased region" description="Low complexity" evidence="10">
    <location>
        <begin position="450"/>
        <end position="461"/>
    </location>
</feature>
<dbReference type="CDD" id="cd22289">
    <property type="entry name" value="RecQL4_SLD2_NTD"/>
    <property type="match status" value="1"/>
</dbReference>
<dbReference type="GO" id="GO:0031261">
    <property type="term" value="C:DNA replication preinitiation complex"/>
    <property type="evidence" value="ECO:0007669"/>
    <property type="project" value="TreeGrafter"/>
</dbReference>
<dbReference type="InterPro" id="IPR009737">
    <property type="entry name" value="Aim32/Apd1-like"/>
</dbReference>
<dbReference type="InterPro" id="IPR021110">
    <property type="entry name" value="DNA_rep_checkpnt_protein"/>
</dbReference>
<dbReference type="CDD" id="cd03062">
    <property type="entry name" value="TRX_Fd_Sucrase"/>
    <property type="match status" value="1"/>
</dbReference>
<evidence type="ECO:0000256" key="2">
    <source>
        <dbReference type="ARBA" id="ARBA00007276"/>
    </source>
</evidence>
<evidence type="ECO:0000256" key="8">
    <source>
        <dbReference type="RuleBase" id="RU367067"/>
    </source>
</evidence>
<dbReference type="AlphaFoldDB" id="A0AAN5C4Y9"/>
<name>A0AAN5C4Y9_ASPOZ</name>
<feature type="coiled-coil region" evidence="9">
    <location>
        <begin position="276"/>
        <end position="303"/>
    </location>
</feature>
<feature type="compositionally biased region" description="Acidic residues" evidence="10">
    <location>
        <begin position="708"/>
        <end position="717"/>
    </location>
</feature>
<proteinExistence type="inferred from homology"/>
<feature type="compositionally biased region" description="Basic residues" evidence="10">
    <location>
        <begin position="631"/>
        <end position="645"/>
    </location>
</feature>
<dbReference type="Proteomes" id="UP001165205">
    <property type="component" value="Unassembled WGS sequence"/>
</dbReference>
<keyword evidence="9" id="KW-0175">Coiled coil</keyword>
<comment type="subcellular location">
    <subcellularLocation>
        <location evidence="1 8">Nucleus</location>
    </subcellularLocation>
</comment>
<dbReference type="Pfam" id="PF11719">
    <property type="entry name" value="Drc1-Sld2"/>
    <property type="match status" value="1"/>
</dbReference>
<keyword evidence="6 8" id="KW-0131">Cell cycle</keyword>
<evidence type="ECO:0000313" key="11">
    <source>
        <dbReference type="EMBL" id="GMG38223.1"/>
    </source>
</evidence>
<evidence type="ECO:0000256" key="5">
    <source>
        <dbReference type="ARBA" id="ARBA00023242"/>
    </source>
</evidence>
<feature type="compositionally biased region" description="Polar residues" evidence="10">
    <location>
        <begin position="406"/>
        <end position="417"/>
    </location>
</feature>
<evidence type="ECO:0000256" key="6">
    <source>
        <dbReference type="ARBA" id="ARBA00023306"/>
    </source>
</evidence>
<dbReference type="Gene3D" id="3.40.30.10">
    <property type="entry name" value="Glutaredoxin"/>
    <property type="match status" value="1"/>
</dbReference>
<evidence type="ECO:0000256" key="4">
    <source>
        <dbReference type="ARBA" id="ARBA00022705"/>
    </source>
</evidence>
<dbReference type="InterPro" id="IPR036249">
    <property type="entry name" value="Thioredoxin-like_sf"/>
</dbReference>
<organism evidence="11 12">
    <name type="scientific">Aspergillus oryzae</name>
    <name type="common">Yellow koji mold</name>
    <dbReference type="NCBI Taxonomy" id="5062"/>
    <lineage>
        <taxon>Eukaryota</taxon>
        <taxon>Fungi</taxon>
        <taxon>Dikarya</taxon>
        <taxon>Ascomycota</taxon>
        <taxon>Pezizomycotina</taxon>
        <taxon>Eurotiomycetes</taxon>
        <taxon>Eurotiomycetidae</taxon>
        <taxon>Eurotiales</taxon>
        <taxon>Aspergillaceae</taxon>
        <taxon>Aspergillus</taxon>
        <taxon>Aspergillus subgen. Circumdati</taxon>
    </lineage>
</organism>
<dbReference type="FunFam" id="1.10.10.1460:FF:000001">
    <property type="entry name" value="DNA replication regulator Sld2"/>
    <property type="match status" value="1"/>
</dbReference>
<sequence length="797" mass="88226">MLRSLLSLGSRNADYIFPTVDPKQDGPNCKLDCADCTVHFPSKVKVENSRVLYGHIKEFHTHVLVATGKSDWTERVENEKGSLMEAFDTSSNKSKHGADGEHQTTQGTTVLLLPSFIFVDSVTTSDVREVVDCFIDAPKGQPVDSRLSSRPCQYDYVVLLCSHRRRDARCGITAPLIKKELERHLRPHGLYRDADDERPGGVGIFFVSHVGGHKFAANVLIYRKQAEQMIWLARVKPEHCEGVVSYTILQGKVVHPESQLRGGFDRQRGLTSCLDVSDIAAQSAQLRAELKEWERAFAAANEGRKAERSDIKQAPEIAAKYKEYSRLKSLEKSVRYEKKHNPNSVNLEERPKKRKHASPPGSHEARLESTPRKAAKGPFTTPSKPRGHPSEFDPYDSPSALRRLFSPSTHQQSSSPLKTAIGPTPQRDGKALGLFDLLSESGGSTATPTAARLASVRGAAAQTPSKRKTLDTIAEEEEEEDGPRGDRTPASASKSYMLSALFATPTTWRYATMMDNRNDAIRREPSPQPSANDAGQGAPESETPAFLRRSNSARYAASNPNGEGLSPINVRKRPRFVGKGLSALVQGLRDMEEEHLDNELDVLREIEAEQAGMNTEATDSQAVEQDTVPTFKKKGQKRTTRRVRMKPVISKPKCESQLPASEDEDNTDNVDQSDDELAAVPETQQPGASGDETNGVPDAASLHSISEPELDSDSDYEEQSKPPARSKSFSERIRDAIGVVEPPPAEKQEKPQPKVKEKQTKPRERKVNPEAHANYRSLKLRNKNSKGRGAGRFGRRR</sequence>
<accession>A0AAN5C4Y9</accession>
<comment type="function">
    <text evidence="7 8">Has a role in the initiation of DNA replication. Required at S-phase checkpoint.</text>
</comment>
<evidence type="ECO:0000256" key="9">
    <source>
        <dbReference type="SAM" id="Coils"/>
    </source>
</evidence>
<dbReference type="GO" id="GO:0006270">
    <property type="term" value="P:DNA replication initiation"/>
    <property type="evidence" value="ECO:0007669"/>
    <property type="project" value="UniProtKB-UniRule"/>
</dbReference>
<comment type="similarity">
    <text evidence="2 8">Belongs to the SLD2 family.</text>
</comment>
<evidence type="ECO:0000313" key="12">
    <source>
        <dbReference type="Proteomes" id="UP001165205"/>
    </source>
</evidence>
<feature type="compositionally biased region" description="Polar residues" evidence="10">
    <location>
        <begin position="612"/>
        <end position="628"/>
    </location>
</feature>
<feature type="compositionally biased region" description="Basic and acidic residues" evidence="10">
    <location>
        <begin position="744"/>
        <end position="769"/>
    </location>
</feature>
<reference evidence="11" key="1">
    <citation type="submission" date="2023-04" db="EMBL/GenBank/DDBJ databases">
        <title>Aspergillus oryzae NBRC 4228.</title>
        <authorList>
            <person name="Ichikawa N."/>
            <person name="Sato H."/>
            <person name="Tonouchi N."/>
        </authorList>
    </citation>
    <scope>NUCLEOTIDE SEQUENCE</scope>
    <source>
        <strain evidence="11">NBRC 4228</strain>
    </source>
</reference>
<evidence type="ECO:0000256" key="10">
    <source>
        <dbReference type="SAM" id="MobiDB-lite"/>
    </source>
</evidence>
<keyword evidence="4 8" id="KW-0235">DNA replication</keyword>
<feature type="compositionally biased region" description="Gly residues" evidence="10">
    <location>
        <begin position="788"/>
        <end position="797"/>
    </location>
</feature>
<protein>
    <recommendedName>
        <fullName evidence="3 8">DNA replication regulator SLD2</fullName>
    </recommendedName>
</protein>
<dbReference type="Pfam" id="PF06999">
    <property type="entry name" value="Suc_Fer-like"/>
    <property type="match status" value="1"/>
</dbReference>
<feature type="region of interest" description="Disordered" evidence="10">
    <location>
        <begin position="332"/>
        <end position="492"/>
    </location>
</feature>
<dbReference type="PANTHER" id="PTHR28124">
    <property type="entry name" value="DNA REPLICATION REGULATOR SLD2"/>
    <property type="match status" value="1"/>
</dbReference>
<feature type="region of interest" description="Disordered" evidence="10">
    <location>
        <begin position="610"/>
        <end position="797"/>
    </location>
</feature>
<dbReference type="InterPro" id="IPR040203">
    <property type="entry name" value="Sld2"/>
</dbReference>
<keyword evidence="5 8" id="KW-0539">Nucleus</keyword>
<dbReference type="SUPFAM" id="SSF52833">
    <property type="entry name" value="Thioredoxin-like"/>
    <property type="match status" value="1"/>
</dbReference>
<dbReference type="GO" id="GO:1902977">
    <property type="term" value="P:mitotic DNA replication preinitiation complex assembly"/>
    <property type="evidence" value="ECO:0007669"/>
    <property type="project" value="TreeGrafter"/>
</dbReference>
<dbReference type="PANTHER" id="PTHR28124:SF1">
    <property type="entry name" value="DNA REPLICATION REGULATOR SLD2"/>
    <property type="match status" value="1"/>
</dbReference>
<feature type="compositionally biased region" description="Polar residues" evidence="10">
    <location>
        <begin position="549"/>
        <end position="561"/>
    </location>
</feature>
<feature type="compositionally biased region" description="Acidic residues" evidence="10">
    <location>
        <begin position="661"/>
        <end position="677"/>
    </location>
</feature>
<dbReference type="GO" id="GO:0000727">
    <property type="term" value="P:double-strand break repair via break-induced replication"/>
    <property type="evidence" value="ECO:0007669"/>
    <property type="project" value="TreeGrafter"/>
</dbReference>
<feature type="region of interest" description="Disordered" evidence="10">
    <location>
        <begin position="520"/>
        <end position="573"/>
    </location>
</feature>
<dbReference type="Gene3D" id="1.10.10.1460">
    <property type="match status" value="1"/>
</dbReference>
<dbReference type="EMBL" id="BSYA01000286">
    <property type="protein sequence ID" value="GMG38223.1"/>
    <property type="molecule type" value="Genomic_DNA"/>
</dbReference>
<evidence type="ECO:0000256" key="1">
    <source>
        <dbReference type="ARBA" id="ARBA00004123"/>
    </source>
</evidence>
<dbReference type="GO" id="GO:0003688">
    <property type="term" value="F:DNA replication origin binding"/>
    <property type="evidence" value="ECO:0007669"/>
    <property type="project" value="TreeGrafter"/>
</dbReference>
<gene>
    <name evidence="11" type="ORF">Aory04_001296300</name>
</gene>